<name>A0A1F4U691_UNCSA</name>
<dbReference type="EMBL" id="MEUJ01000004">
    <property type="protein sequence ID" value="OGC40474.1"/>
    <property type="molecule type" value="Genomic_DNA"/>
</dbReference>
<organism evidence="1 2">
    <name type="scientific">candidate division WOR-1 bacterium RIFOXYC2_FULL_46_14</name>
    <dbReference type="NCBI Taxonomy" id="1802587"/>
    <lineage>
        <taxon>Bacteria</taxon>
        <taxon>Bacillati</taxon>
        <taxon>Saganbacteria</taxon>
    </lineage>
</organism>
<proteinExistence type="predicted"/>
<evidence type="ECO:0000313" key="2">
    <source>
        <dbReference type="Proteomes" id="UP000179242"/>
    </source>
</evidence>
<dbReference type="Proteomes" id="UP000179242">
    <property type="component" value="Unassembled WGS sequence"/>
</dbReference>
<dbReference type="AlphaFoldDB" id="A0A1F4U691"/>
<accession>A0A1F4U691</accession>
<comment type="caution">
    <text evidence="1">The sequence shown here is derived from an EMBL/GenBank/DDBJ whole genome shotgun (WGS) entry which is preliminary data.</text>
</comment>
<evidence type="ECO:0000313" key="1">
    <source>
        <dbReference type="EMBL" id="OGC40474.1"/>
    </source>
</evidence>
<reference evidence="1 2" key="1">
    <citation type="journal article" date="2016" name="Nat. Commun.">
        <title>Thousands of microbial genomes shed light on interconnected biogeochemical processes in an aquifer system.</title>
        <authorList>
            <person name="Anantharaman K."/>
            <person name="Brown C.T."/>
            <person name="Hug L.A."/>
            <person name="Sharon I."/>
            <person name="Castelle C.J."/>
            <person name="Probst A.J."/>
            <person name="Thomas B.C."/>
            <person name="Singh A."/>
            <person name="Wilkins M.J."/>
            <person name="Karaoz U."/>
            <person name="Brodie E.L."/>
            <person name="Williams K.H."/>
            <person name="Hubbard S.S."/>
            <person name="Banfield J.F."/>
        </authorList>
    </citation>
    <scope>NUCLEOTIDE SEQUENCE [LARGE SCALE GENOMIC DNA]</scope>
</reference>
<gene>
    <name evidence="1" type="ORF">A2438_04365</name>
</gene>
<protein>
    <submittedName>
        <fullName evidence="1">Uncharacterized protein</fullName>
    </submittedName>
</protein>
<sequence length="352" mass="39678">MTQASPIKLTYPQRISAAQGRIQALKEFRANHPGLARGGYASQIGGFANFFVHSPENFNRLNKFTDDLFSVAEDFCVQETLDHLRGQTLEVDDCHKAYDISKTEEEKVPLYDKAIIAADGMRDTLLFAIKQYSPPPRKEVLKELFGIRITTRGVLDALRELSTDKKSEEVRVALIEDIEKYLKSELPPLLDCSIHRLLSMVGKRGYENEVALVSQYSISWPRRRLREEVTDKIQKEINKAILAFHPAVAPAVVWENGALTCRSISAEQVKKIEILNSVLAEGEAAEGDISFFNLPNIQTIAELKETIDQFLDKGYIHLFFAMENERFSAALAGIPEILRQRREIEAALLGGE</sequence>